<evidence type="ECO:0000256" key="1">
    <source>
        <dbReference type="PROSITE-ProRule" id="PRU00285"/>
    </source>
</evidence>
<sequence length="129" mass="15234">MFDMVPFKKNNNSITKKSDYFNHLFNNFFEDDFFPTTVFGNNFKVDLKETKNEYIIEADLPGINKEAINIDYENNYLTISAKREETIEDKNDTYVRRERNFSTAGLTGSYNNFSIILFLISLYKLYSIL</sequence>
<dbReference type="InterPro" id="IPR008978">
    <property type="entry name" value="HSP20-like_chaperone"/>
</dbReference>
<evidence type="ECO:0000313" key="5">
    <source>
        <dbReference type="EMBL" id="SHH09279.1"/>
    </source>
</evidence>
<keyword evidence="3" id="KW-0812">Transmembrane</keyword>
<dbReference type="EMBL" id="FQXH01000007">
    <property type="protein sequence ID" value="SHH09279.1"/>
    <property type="molecule type" value="Genomic_DNA"/>
</dbReference>
<accession>A0A1M5Q688</accession>
<evidence type="ECO:0000256" key="2">
    <source>
        <dbReference type="RuleBase" id="RU003616"/>
    </source>
</evidence>
<dbReference type="PROSITE" id="PS01031">
    <property type="entry name" value="SHSP"/>
    <property type="match status" value="1"/>
</dbReference>
<dbReference type="InterPro" id="IPR002068">
    <property type="entry name" value="A-crystallin/Hsp20_dom"/>
</dbReference>
<feature type="transmembrane region" description="Helical" evidence="3">
    <location>
        <begin position="104"/>
        <end position="126"/>
    </location>
</feature>
<dbReference type="RefSeq" id="WP_072723879.1">
    <property type="nucleotide sequence ID" value="NZ_FQXH01000007.1"/>
</dbReference>
<dbReference type="Proteomes" id="UP000242520">
    <property type="component" value="Unassembled WGS sequence"/>
</dbReference>
<name>A0A1M5Q688_9FIRM</name>
<dbReference type="OrthoDB" id="9811615at2"/>
<dbReference type="STRING" id="1123350.SAMN02744040_00808"/>
<dbReference type="InterPro" id="IPR031107">
    <property type="entry name" value="Small_HSP"/>
</dbReference>
<protein>
    <submittedName>
        <fullName evidence="5">Heat shock protein Hsp20</fullName>
    </submittedName>
</protein>
<dbReference type="Gene3D" id="2.60.40.790">
    <property type="match status" value="1"/>
</dbReference>
<evidence type="ECO:0000256" key="3">
    <source>
        <dbReference type="SAM" id="Phobius"/>
    </source>
</evidence>
<organism evidence="5 6">
    <name type="scientific">Tepidibacter thalassicus DSM 15285</name>
    <dbReference type="NCBI Taxonomy" id="1123350"/>
    <lineage>
        <taxon>Bacteria</taxon>
        <taxon>Bacillati</taxon>
        <taxon>Bacillota</taxon>
        <taxon>Clostridia</taxon>
        <taxon>Peptostreptococcales</taxon>
        <taxon>Peptostreptococcaceae</taxon>
        <taxon>Tepidibacter</taxon>
    </lineage>
</organism>
<dbReference type="AlphaFoldDB" id="A0A1M5Q688"/>
<evidence type="ECO:0000259" key="4">
    <source>
        <dbReference type="PROSITE" id="PS01031"/>
    </source>
</evidence>
<gene>
    <name evidence="5" type="ORF">SAMN02744040_00808</name>
</gene>
<proteinExistence type="inferred from homology"/>
<feature type="domain" description="SHSP" evidence="4">
    <location>
        <begin position="36"/>
        <end position="129"/>
    </location>
</feature>
<dbReference type="Pfam" id="PF00011">
    <property type="entry name" value="HSP20"/>
    <property type="match status" value="1"/>
</dbReference>
<dbReference type="PANTHER" id="PTHR11527">
    <property type="entry name" value="HEAT-SHOCK PROTEIN 20 FAMILY MEMBER"/>
    <property type="match status" value="1"/>
</dbReference>
<keyword evidence="5" id="KW-0346">Stress response</keyword>
<evidence type="ECO:0000313" key="6">
    <source>
        <dbReference type="Proteomes" id="UP000242520"/>
    </source>
</evidence>
<keyword evidence="3" id="KW-1133">Transmembrane helix</keyword>
<keyword evidence="6" id="KW-1185">Reference proteome</keyword>
<keyword evidence="3" id="KW-0472">Membrane</keyword>
<comment type="similarity">
    <text evidence="1 2">Belongs to the small heat shock protein (HSP20) family.</text>
</comment>
<dbReference type="SUPFAM" id="SSF49764">
    <property type="entry name" value="HSP20-like chaperones"/>
    <property type="match status" value="1"/>
</dbReference>
<reference evidence="6" key="1">
    <citation type="submission" date="2016-11" db="EMBL/GenBank/DDBJ databases">
        <authorList>
            <person name="Varghese N."/>
            <person name="Submissions S."/>
        </authorList>
    </citation>
    <scope>NUCLEOTIDE SEQUENCE [LARGE SCALE GENOMIC DNA]</scope>
    <source>
        <strain evidence="6">DSM 15285</strain>
    </source>
</reference>